<dbReference type="AlphaFoldDB" id="G3AQD8"/>
<sequence length="189" mass="21086">MNTLDYRFPKTYTPENHDKLPLDVQLNRNVRIDLPKPKPIQYITLPIAQSDDPLDGILSQCKGLIQGYSLELPKEKSTKRKREYEEPITPKHARITPSTTPKSSTPVAILKQAQKGISADYDDSDYDHLACHADNILRMAVDSTMLGSTLGSITFANDSIYEKGLVFSKAVKIDINADELNAAVNDELL</sequence>
<accession>G3AQD8</accession>
<dbReference type="OrthoDB" id="4083723at2759"/>
<proteinExistence type="predicted"/>
<dbReference type="eggNOG" id="ENOG502RQCA">
    <property type="taxonomic scope" value="Eukaryota"/>
</dbReference>
<protein>
    <submittedName>
        <fullName evidence="1">Uncharacterized protein</fullName>
    </submittedName>
</protein>
<keyword evidence="2" id="KW-1185">Reference proteome</keyword>
<dbReference type="Proteomes" id="UP000000709">
    <property type="component" value="Unassembled WGS sequence"/>
</dbReference>
<dbReference type="KEGG" id="spaa:SPAPADRAFT_51493"/>
<evidence type="ECO:0000313" key="1">
    <source>
        <dbReference type="EMBL" id="EGW31486.1"/>
    </source>
</evidence>
<dbReference type="RefSeq" id="XP_007376264.1">
    <property type="nucleotide sequence ID" value="XM_007376202.1"/>
</dbReference>
<gene>
    <name evidence="1" type="ORF">SPAPADRAFT_51493</name>
</gene>
<name>G3AQD8_SPAPN</name>
<reference evidence="1 2" key="1">
    <citation type="journal article" date="2011" name="Proc. Natl. Acad. Sci. U.S.A.">
        <title>Comparative genomics of xylose-fermenting fungi for enhanced biofuel production.</title>
        <authorList>
            <person name="Wohlbach D.J."/>
            <person name="Kuo A."/>
            <person name="Sato T.K."/>
            <person name="Potts K.M."/>
            <person name="Salamov A.A."/>
            <person name="LaButti K.M."/>
            <person name="Sun H."/>
            <person name="Clum A."/>
            <person name="Pangilinan J.L."/>
            <person name="Lindquist E.A."/>
            <person name="Lucas S."/>
            <person name="Lapidus A."/>
            <person name="Jin M."/>
            <person name="Gunawan C."/>
            <person name="Balan V."/>
            <person name="Dale B.E."/>
            <person name="Jeffries T.W."/>
            <person name="Zinkel R."/>
            <person name="Barry K.W."/>
            <person name="Grigoriev I.V."/>
            <person name="Gasch A.P."/>
        </authorList>
    </citation>
    <scope>NUCLEOTIDE SEQUENCE [LARGE SCALE GENOMIC DNA]</scope>
    <source>
        <strain evidence="2">NRRL Y-27907 / 11-Y1</strain>
    </source>
</reference>
<dbReference type="InParanoid" id="G3AQD8"/>
<dbReference type="GeneID" id="18871561"/>
<organism evidence="2">
    <name type="scientific">Spathaspora passalidarum (strain NRRL Y-27907 / 11-Y1)</name>
    <dbReference type="NCBI Taxonomy" id="619300"/>
    <lineage>
        <taxon>Eukaryota</taxon>
        <taxon>Fungi</taxon>
        <taxon>Dikarya</taxon>
        <taxon>Ascomycota</taxon>
        <taxon>Saccharomycotina</taxon>
        <taxon>Pichiomycetes</taxon>
        <taxon>Debaryomycetaceae</taxon>
        <taxon>Spathaspora</taxon>
    </lineage>
</organism>
<dbReference type="HOGENOM" id="CLU_1255817_0_0_1"/>
<dbReference type="OMA" id="CHAENIM"/>
<dbReference type="EMBL" id="GL996503">
    <property type="protein sequence ID" value="EGW31486.1"/>
    <property type="molecule type" value="Genomic_DNA"/>
</dbReference>
<evidence type="ECO:0000313" key="2">
    <source>
        <dbReference type="Proteomes" id="UP000000709"/>
    </source>
</evidence>